<dbReference type="Pfam" id="PF23411">
    <property type="entry name" value="Beta-prop_Vps41"/>
    <property type="match status" value="1"/>
</dbReference>
<feature type="repeat" description="CHCR" evidence="3">
    <location>
        <begin position="605"/>
        <end position="750"/>
    </location>
</feature>
<dbReference type="PANTHER" id="PTHR12616">
    <property type="entry name" value="VACUOLAR PROTEIN SORTING VPS41"/>
    <property type="match status" value="1"/>
</dbReference>
<evidence type="ECO:0000256" key="2">
    <source>
        <dbReference type="ARBA" id="ARBA00022927"/>
    </source>
</evidence>
<dbReference type="AlphaFoldDB" id="A0AB34J057"/>
<keyword evidence="6" id="KW-1185">Reference proteome</keyword>
<reference evidence="5 6" key="1">
    <citation type="journal article" date="2024" name="Science">
        <title>Giant polyketide synthase enzymes in the biosynthesis of giant marine polyether toxins.</title>
        <authorList>
            <person name="Fallon T.R."/>
            <person name="Shende V.V."/>
            <person name="Wierzbicki I.H."/>
            <person name="Pendleton A.L."/>
            <person name="Watervoot N.F."/>
            <person name="Auber R.P."/>
            <person name="Gonzalez D.J."/>
            <person name="Wisecaver J.H."/>
            <person name="Moore B.S."/>
        </authorList>
    </citation>
    <scope>NUCLEOTIDE SEQUENCE [LARGE SCALE GENOMIC DNA]</scope>
    <source>
        <strain evidence="5 6">12B1</strain>
    </source>
</reference>
<dbReference type="GO" id="GO:0009267">
    <property type="term" value="P:cellular response to starvation"/>
    <property type="evidence" value="ECO:0007669"/>
    <property type="project" value="TreeGrafter"/>
</dbReference>
<accession>A0AB34J057</accession>
<evidence type="ECO:0000313" key="6">
    <source>
        <dbReference type="Proteomes" id="UP001515480"/>
    </source>
</evidence>
<evidence type="ECO:0000313" key="5">
    <source>
        <dbReference type="EMBL" id="KAL1510747.1"/>
    </source>
</evidence>
<dbReference type="Gene3D" id="2.130.10.10">
    <property type="entry name" value="YVTN repeat-like/Quinoprotein amine dehydrogenase"/>
    <property type="match status" value="1"/>
</dbReference>
<gene>
    <name evidence="5" type="ORF">AB1Y20_007034</name>
</gene>
<dbReference type="Proteomes" id="UP001515480">
    <property type="component" value="Unassembled WGS sequence"/>
</dbReference>
<protein>
    <recommendedName>
        <fullName evidence="4">Vps41 beta-propeller domain-containing protein</fullName>
    </recommendedName>
</protein>
<dbReference type="Gene3D" id="1.25.40.10">
    <property type="entry name" value="Tetratricopeptide repeat domain"/>
    <property type="match status" value="1"/>
</dbReference>
<dbReference type="PANTHER" id="PTHR12616:SF1">
    <property type="entry name" value="VACUOLAR PROTEIN SORTING-ASSOCIATED PROTEIN 41 HOMOLOG"/>
    <property type="match status" value="1"/>
</dbReference>
<dbReference type="GO" id="GO:0016236">
    <property type="term" value="P:macroautophagy"/>
    <property type="evidence" value="ECO:0007669"/>
    <property type="project" value="TreeGrafter"/>
</dbReference>
<dbReference type="Pfam" id="PF23556">
    <property type="entry name" value="TPR_Vps41"/>
    <property type="match status" value="1"/>
</dbReference>
<dbReference type="SMART" id="SM00320">
    <property type="entry name" value="WD40"/>
    <property type="match status" value="2"/>
</dbReference>
<dbReference type="InterPro" id="IPR000547">
    <property type="entry name" value="Clathrin_H-chain/VPS_repeat"/>
</dbReference>
<proteinExistence type="predicted"/>
<dbReference type="InterPro" id="IPR057780">
    <property type="entry name" value="Beta-prop_Vps41"/>
</dbReference>
<dbReference type="SUPFAM" id="SSF50978">
    <property type="entry name" value="WD40 repeat-like"/>
    <property type="match status" value="1"/>
</dbReference>
<dbReference type="GO" id="GO:0005770">
    <property type="term" value="C:late endosome"/>
    <property type="evidence" value="ECO:0007669"/>
    <property type="project" value="TreeGrafter"/>
</dbReference>
<dbReference type="EMBL" id="JBGBPQ010000015">
    <property type="protein sequence ID" value="KAL1510747.1"/>
    <property type="molecule type" value="Genomic_DNA"/>
</dbReference>
<dbReference type="InterPro" id="IPR036322">
    <property type="entry name" value="WD40_repeat_dom_sf"/>
</dbReference>
<evidence type="ECO:0000259" key="4">
    <source>
        <dbReference type="Pfam" id="PF23411"/>
    </source>
</evidence>
<name>A0AB34J057_PRYPA</name>
<dbReference type="InterPro" id="IPR001680">
    <property type="entry name" value="WD40_rpt"/>
</dbReference>
<dbReference type="InterPro" id="IPR045111">
    <property type="entry name" value="Vps41/Vps8"/>
</dbReference>
<evidence type="ECO:0000256" key="3">
    <source>
        <dbReference type="PROSITE-ProRule" id="PRU01006"/>
    </source>
</evidence>
<dbReference type="InterPro" id="IPR015943">
    <property type="entry name" value="WD40/YVTN_repeat-like_dom_sf"/>
</dbReference>
<keyword evidence="2" id="KW-0653">Protein transport</keyword>
<dbReference type="GO" id="GO:0034058">
    <property type="term" value="P:endosomal vesicle fusion"/>
    <property type="evidence" value="ECO:0007669"/>
    <property type="project" value="TreeGrafter"/>
</dbReference>
<dbReference type="SMART" id="SM00299">
    <property type="entry name" value="CLH"/>
    <property type="match status" value="1"/>
</dbReference>
<keyword evidence="1" id="KW-0813">Transport</keyword>
<dbReference type="GO" id="GO:0006623">
    <property type="term" value="P:protein targeting to vacuole"/>
    <property type="evidence" value="ECO:0007669"/>
    <property type="project" value="InterPro"/>
</dbReference>
<dbReference type="GO" id="GO:0030897">
    <property type="term" value="C:HOPS complex"/>
    <property type="evidence" value="ECO:0007669"/>
    <property type="project" value="TreeGrafter"/>
</dbReference>
<evidence type="ECO:0000256" key="1">
    <source>
        <dbReference type="ARBA" id="ARBA00022448"/>
    </source>
</evidence>
<dbReference type="InterPro" id="IPR011990">
    <property type="entry name" value="TPR-like_helical_dom_sf"/>
</dbReference>
<organism evidence="5 6">
    <name type="scientific">Prymnesium parvum</name>
    <name type="common">Toxic golden alga</name>
    <dbReference type="NCBI Taxonomy" id="97485"/>
    <lineage>
        <taxon>Eukaryota</taxon>
        <taxon>Haptista</taxon>
        <taxon>Haptophyta</taxon>
        <taxon>Prymnesiophyceae</taxon>
        <taxon>Prymnesiales</taxon>
        <taxon>Prymnesiaceae</taxon>
        <taxon>Prymnesium</taxon>
    </lineage>
</organism>
<dbReference type="PROSITE" id="PS50236">
    <property type="entry name" value="CHCR"/>
    <property type="match status" value="1"/>
</dbReference>
<feature type="domain" description="Vps41 beta-propeller" evidence="4">
    <location>
        <begin position="16"/>
        <end position="345"/>
    </location>
</feature>
<sequence length="829" mass="91034">MAEEAGEEEEEPEPMLKYQRLGASVTAILAADTAACLAAHSRFLALGTDAGSVHVLDLNGNEIRHFTPHSARVHCVSVDSTGEFVGSCSQDGTVVISSLYGADASTHWYAKPVTSFAFDPDYATKRIFATGGMAGQLVINSKGWFGAKDTVVHSGEGPVMALACTGPMLAWQNDLGVKVYDALACKRVSFIEKPASAATARPYRCHLQWNSATELLIGWCDTIKIGRVKTRDMSATPLTGASARAAGSSRNVKYMEIVALIQTDFYVCGLCAVQLRHDGGQPIDDLLVLAYYDSEEGAAGEPKNMPAERPELRLISRQNDEIFSDALSMEGYEKLSCDQYSLALLSSPEGATAVPAPTSAAPAAAAATAASELCVYILSPRDIVVAWLIARGKLERAVDLAVEEQPMLTQHRLVDVVELYVDQLVQEGLENPSFRHQLHDRAAQLCARHFGEDVDVWVRWLGAFCRAGGLEELAPHVPLRSPQLPCEAYEAAICSCLDGSNPMLLSLLRRWPPSVYRGARIKEAILQTAIERPGGLKGQPHLIQAMALLHCQAAELHDALGLMLMLPRGTTELFRFIEDHGLHFACRERIAELVNHDWNATLALLVEHVDALPVETVVPQLDGEDVAQQRRLHEYLHALFTLDGHVGAAFHERQLQLYADLAPELLLPFLRASTHYSLQEALRISEQHDLLEARVFILGRMGRNEDALALMLKQMHDLPGAIEFVQAANDTQLWQSLVAHSMQSVELIDSLLDHVCRAPLMQLDQVQLVRQLPEGVSIPRLRERLAAFIEQASNELDLTRACLQVAQADYLGLVQRRHHYLRAGTVAQV</sequence>
<comment type="caution">
    <text evidence="5">The sequence shown here is derived from an EMBL/GenBank/DDBJ whole genome shotgun (WGS) entry which is preliminary data.</text>
</comment>